<protein>
    <submittedName>
        <fullName evidence="2">Uncharacterized protein</fullName>
    </submittedName>
</protein>
<keyword evidence="1" id="KW-0732">Signal</keyword>
<evidence type="ECO:0000313" key="3">
    <source>
        <dbReference type="Proteomes" id="UP000245783"/>
    </source>
</evidence>
<evidence type="ECO:0000313" key="2">
    <source>
        <dbReference type="EMBL" id="PWN45357.1"/>
    </source>
</evidence>
<sequence length="99" mass="11086">MHACSHDESEVPRKDMTHSALRRRDDAMHARWLLLLLLLACLLVPAFGSVKNVNAPGGRATCSAVCCPFERRRSCFSIKRNAEPLERRLSVRELPSLGS</sequence>
<dbReference type="GeneID" id="37032635"/>
<evidence type="ECO:0000256" key="1">
    <source>
        <dbReference type="SAM" id="SignalP"/>
    </source>
</evidence>
<name>A0A316W648_9BASI</name>
<dbReference type="InParanoid" id="A0A316W648"/>
<organism evidence="2 3">
    <name type="scientific">Ceraceosorus guamensis</name>
    <dbReference type="NCBI Taxonomy" id="1522189"/>
    <lineage>
        <taxon>Eukaryota</taxon>
        <taxon>Fungi</taxon>
        <taxon>Dikarya</taxon>
        <taxon>Basidiomycota</taxon>
        <taxon>Ustilaginomycotina</taxon>
        <taxon>Exobasidiomycetes</taxon>
        <taxon>Ceraceosorales</taxon>
        <taxon>Ceraceosoraceae</taxon>
        <taxon>Ceraceosorus</taxon>
    </lineage>
</organism>
<gene>
    <name evidence="2" type="ORF">IE81DRAFT_188832</name>
</gene>
<feature type="signal peptide" evidence="1">
    <location>
        <begin position="1"/>
        <end position="48"/>
    </location>
</feature>
<dbReference type="Proteomes" id="UP000245783">
    <property type="component" value="Unassembled WGS sequence"/>
</dbReference>
<dbReference type="AlphaFoldDB" id="A0A316W648"/>
<proteinExistence type="predicted"/>
<keyword evidence="3" id="KW-1185">Reference proteome</keyword>
<dbReference type="EMBL" id="KZ819355">
    <property type="protein sequence ID" value="PWN45357.1"/>
    <property type="molecule type" value="Genomic_DNA"/>
</dbReference>
<reference evidence="2 3" key="1">
    <citation type="journal article" date="2018" name="Mol. Biol. Evol.">
        <title>Broad Genomic Sampling Reveals a Smut Pathogenic Ancestry of the Fungal Clade Ustilaginomycotina.</title>
        <authorList>
            <person name="Kijpornyongpan T."/>
            <person name="Mondo S.J."/>
            <person name="Barry K."/>
            <person name="Sandor L."/>
            <person name="Lee J."/>
            <person name="Lipzen A."/>
            <person name="Pangilinan J."/>
            <person name="LaButti K."/>
            <person name="Hainaut M."/>
            <person name="Henrissat B."/>
            <person name="Grigoriev I.V."/>
            <person name="Spatafora J.W."/>
            <person name="Aime M.C."/>
        </authorList>
    </citation>
    <scope>NUCLEOTIDE SEQUENCE [LARGE SCALE GENOMIC DNA]</scope>
    <source>
        <strain evidence="2 3">MCA 4658</strain>
    </source>
</reference>
<feature type="chain" id="PRO_5016292166" evidence="1">
    <location>
        <begin position="49"/>
        <end position="99"/>
    </location>
</feature>
<dbReference type="RefSeq" id="XP_025372517.1">
    <property type="nucleotide sequence ID" value="XM_025510765.1"/>
</dbReference>
<accession>A0A316W648</accession>